<dbReference type="SUPFAM" id="SSF81296">
    <property type="entry name" value="E set domains"/>
    <property type="match status" value="2"/>
</dbReference>
<dbReference type="PANTHER" id="PTHR43002">
    <property type="entry name" value="GLYCOGEN DEBRANCHING ENZYME"/>
    <property type="match status" value="1"/>
</dbReference>
<evidence type="ECO:0000256" key="1">
    <source>
        <dbReference type="ARBA" id="ARBA00008061"/>
    </source>
</evidence>
<dbReference type="SUPFAM" id="SSF51445">
    <property type="entry name" value="(Trans)glycosidases"/>
    <property type="match status" value="1"/>
</dbReference>
<dbReference type="GO" id="GO:0004553">
    <property type="term" value="F:hydrolase activity, hydrolyzing O-glycosyl compounds"/>
    <property type="evidence" value="ECO:0007669"/>
    <property type="project" value="InterPro"/>
</dbReference>
<evidence type="ECO:0000259" key="3">
    <source>
        <dbReference type="Pfam" id="PF02922"/>
    </source>
</evidence>
<dbReference type="Pfam" id="PF22058">
    <property type="entry name" value="X25_BaPul_like"/>
    <property type="match status" value="2"/>
</dbReference>
<accession>A0A7M1R2V5</accession>
<evidence type="ECO:0008006" key="8">
    <source>
        <dbReference type="Google" id="ProtNLM"/>
    </source>
</evidence>
<dbReference type="Gene3D" id="2.60.40.10">
    <property type="entry name" value="Immunoglobulins"/>
    <property type="match status" value="3"/>
</dbReference>
<feature type="compositionally biased region" description="Polar residues" evidence="2">
    <location>
        <begin position="754"/>
        <end position="764"/>
    </location>
</feature>
<feature type="domain" description="Amylopullulanase X25" evidence="5">
    <location>
        <begin position="4"/>
        <end position="66"/>
    </location>
</feature>
<dbReference type="InterPro" id="IPR054409">
    <property type="entry name" value="X25_BaPul-like"/>
</dbReference>
<evidence type="ECO:0000313" key="6">
    <source>
        <dbReference type="EMBL" id="QOR48483.1"/>
    </source>
</evidence>
<feature type="domain" description="Pullulanase N2" evidence="4">
    <location>
        <begin position="190"/>
        <end position="306"/>
    </location>
</feature>
<gene>
    <name evidence="6" type="ORF">INS90_04260</name>
</gene>
<dbReference type="Proteomes" id="UP000594961">
    <property type="component" value="Chromosome"/>
</dbReference>
<sequence>MTLDEASGLYTGTWKLPKGTYKYKVAIGGNWDVDYGAGGKLKGPDVEYTVDEERDVTFFYNPTTHQFFNTASDPIITLPGDFNATLGCQPIGTFDSNWNPACLATLMFPSGDGNYTFSTAKIPQGSYLVKVAHGKSWAENYGPNGVPNSSENYKFDVGKNKLLTFSYNSGNHLLNISQGEVPLAGQGERTAYWVDETTFAWPGVLTGGKTDLKFELWGGNAKLERSEGNVVGDGAVKIADLSHSKAELSSEQLKNRNHLKGFETLKVNLPRKNVEEALKGNLAILVKDPSGTPLAFTGLQIAGVLDALYAKDARAGKDLGLTFKDGVPTFTLWAPTAKSVALQLFDNGEGTGSPTSTPMERQADGTWVLTGKADWKNKAYMYDVEVFAPTTEKIEHNVVSDPYSVGLTVDSKHSVVVDLKDPAFMPEVWKKNKAPVITNDASRSIYELHVRDFSIQDESVPQKLRGTYEAFALDDTAGVKHMRELAQAGMNMVHILPTFDIATIPEKRAGQKVAKIPAAAPDSEEQQKAVMEVADEDGFNWGYDPYHYMTPEGSYASDENQSGGKRSAAYRQMIGALHGMGYQVILDQVFNHTAQSGQGEKSVLDKAVPGYYHRLNYNGTVANSTCCENVATENAMAEQLMVDTVVTLARDYHIDAFRFDLMGHHSRENMLAIQAGLAELTMAKDGIDGKNVCMYGEGWNFGDDVQNNKRFYQASQGQLDGTGIGSFNDRLRDAVHGGNGFDKNKSQGQGFGTGQYTDPNQFNSKSDDQLWSLRHN</sequence>
<dbReference type="Pfam" id="PF02922">
    <property type="entry name" value="CBM_48"/>
    <property type="match status" value="1"/>
</dbReference>
<feature type="domain" description="Amylopullulanase X25" evidence="5">
    <location>
        <begin position="76"/>
        <end position="172"/>
    </location>
</feature>
<dbReference type="CDD" id="cd02860">
    <property type="entry name" value="E_set_Pullulanase"/>
    <property type="match status" value="1"/>
</dbReference>
<dbReference type="GO" id="GO:0005975">
    <property type="term" value="P:carbohydrate metabolic process"/>
    <property type="evidence" value="ECO:0007669"/>
    <property type="project" value="InterPro"/>
</dbReference>
<dbReference type="CDD" id="cd12962">
    <property type="entry name" value="X25_BaPul_like"/>
    <property type="match status" value="2"/>
</dbReference>
<dbReference type="Gene3D" id="2.60.40.1130">
    <property type="entry name" value="Rab geranylgeranyltransferase alpha-subunit, insert domain"/>
    <property type="match status" value="1"/>
</dbReference>
<dbReference type="Pfam" id="PF17967">
    <property type="entry name" value="Pullulanase_N2"/>
    <property type="match status" value="1"/>
</dbReference>
<dbReference type="InterPro" id="IPR040671">
    <property type="entry name" value="Pullulanase_N2"/>
</dbReference>
<protein>
    <recommendedName>
        <fullName evidence="8">Pullulanase</fullName>
    </recommendedName>
</protein>
<evidence type="ECO:0000313" key="7">
    <source>
        <dbReference type="Proteomes" id="UP000594961"/>
    </source>
</evidence>
<dbReference type="RefSeq" id="WP_255315640.1">
    <property type="nucleotide sequence ID" value="NZ_CP063212.1"/>
</dbReference>
<dbReference type="InterPro" id="IPR014756">
    <property type="entry name" value="Ig_E-set"/>
</dbReference>
<organism evidence="6 7">
    <name type="scientific">Trueperella pecoris</name>
    <dbReference type="NCBI Taxonomy" id="2733571"/>
    <lineage>
        <taxon>Bacteria</taxon>
        <taxon>Bacillati</taxon>
        <taxon>Actinomycetota</taxon>
        <taxon>Actinomycetes</taxon>
        <taxon>Actinomycetales</taxon>
        <taxon>Actinomycetaceae</taxon>
        <taxon>Trueperella</taxon>
    </lineage>
</organism>
<dbReference type="InterPro" id="IPR017853">
    <property type="entry name" value="GH"/>
</dbReference>
<reference evidence="6 7" key="1">
    <citation type="submission" date="2020-10" db="EMBL/GenBank/DDBJ databases">
        <title>Trueperella pecoris sp. nov. isolated from bovine and porcine specimens.</title>
        <authorList>
            <person name="Schoenecker L."/>
            <person name="Schnydrig P."/>
            <person name="Brodard I."/>
            <person name="Thomann A."/>
            <person name="Hemphill A."/>
            <person name="Rodriguez-Campos S."/>
            <person name="Perreten V."/>
            <person name="Jores J."/>
            <person name="Kittl S."/>
        </authorList>
    </citation>
    <scope>NUCLEOTIDE SEQUENCE [LARGE SCALE GENOMIC DNA]</scope>
    <source>
        <strain evidence="6 7">19OD0592</strain>
    </source>
</reference>
<evidence type="ECO:0000259" key="4">
    <source>
        <dbReference type="Pfam" id="PF17967"/>
    </source>
</evidence>
<dbReference type="AlphaFoldDB" id="A0A7M1R2V5"/>
<feature type="region of interest" description="Disordered" evidence="2">
    <location>
        <begin position="735"/>
        <end position="776"/>
    </location>
</feature>
<evidence type="ECO:0000256" key="2">
    <source>
        <dbReference type="SAM" id="MobiDB-lite"/>
    </source>
</evidence>
<proteinExistence type="inferred from homology"/>
<dbReference type="Gene3D" id="3.20.20.80">
    <property type="entry name" value="Glycosidases"/>
    <property type="match status" value="1"/>
</dbReference>
<dbReference type="InterPro" id="IPR004193">
    <property type="entry name" value="Glyco_hydro_13_N"/>
</dbReference>
<evidence type="ECO:0000259" key="5">
    <source>
        <dbReference type="Pfam" id="PF22058"/>
    </source>
</evidence>
<dbReference type="EMBL" id="CP063212">
    <property type="protein sequence ID" value="QOR48483.1"/>
    <property type="molecule type" value="Genomic_DNA"/>
</dbReference>
<feature type="domain" description="Glycoside hydrolase family 13 N-terminal" evidence="3">
    <location>
        <begin position="319"/>
        <end position="404"/>
    </location>
</feature>
<comment type="similarity">
    <text evidence="1">Belongs to the glycosyl hydrolase 13 family.</text>
</comment>
<name>A0A7M1R2V5_9ACTO</name>
<dbReference type="InterPro" id="IPR013783">
    <property type="entry name" value="Ig-like_fold"/>
</dbReference>